<gene>
    <name evidence="1" type="ORF">LSH36_17g03062</name>
</gene>
<protein>
    <submittedName>
        <fullName evidence="1">Uncharacterized protein</fullName>
    </submittedName>
</protein>
<dbReference type="EMBL" id="JAODUP010000017">
    <property type="protein sequence ID" value="KAK2168371.1"/>
    <property type="molecule type" value="Genomic_DNA"/>
</dbReference>
<evidence type="ECO:0000313" key="1">
    <source>
        <dbReference type="EMBL" id="KAK2168371.1"/>
    </source>
</evidence>
<dbReference type="Proteomes" id="UP001208570">
    <property type="component" value="Unassembled WGS sequence"/>
</dbReference>
<accession>A0AAD9NHE2</accession>
<keyword evidence="2" id="KW-1185">Reference proteome</keyword>
<proteinExistence type="predicted"/>
<comment type="caution">
    <text evidence="1">The sequence shown here is derived from an EMBL/GenBank/DDBJ whole genome shotgun (WGS) entry which is preliminary data.</text>
</comment>
<evidence type="ECO:0000313" key="2">
    <source>
        <dbReference type="Proteomes" id="UP001208570"/>
    </source>
</evidence>
<name>A0AAD9NHE2_9ANNE</name>
<reference evidence="1" key="1">
    <citation type="journal article" date="2023" name="Mol. Biol. Evol.">
        <title>Third-Generation Sequencing Reveals the Adaptive Role of the Epigenome in Three Deep-Sea Polychaetes.</title>
        <authorList>
            <person name="Perez M."/>
            <person name="Aroh O."/>
            <person name="Sun Y."/>
            <person name="Lan Y."/>
            <person name="Juniper S.K."/>
            <person name="Young C.R."/>
            <person name="Angers B."/>
            <person name="Qian P.Y."/>
        </authorList>
    </citation>
    <scope>NUCLEOTIDE SEQUENCE</scope>
    <source>
        <strain evidence="1">P08H-3</strain>
    </source>
</reference>
<feature type="non-terminal residue" evidence="1">
    <location>
        <position position="1"/>
    </location>
</feature>
<organism evidence="1 2">
    <name type="scientific">Paralvinella palmiformis</name>
    <dbReference type="NCBI Taxonomy" id="53620"/>
    <lineage>
        <taxon>Eukaryota</taxon>
        <taxon>Metazoa</taxon>
        <taxon>Spiralia</taxon>
        <taxon>Lophotrochozoa</taxon>
        <taxon>Annelida</taxon>
        <taxon>Polychaeta</taxon>
        <taxon>Sedentaria</taxon>
        <taxon>Canalipalpata</taxon>
        <taxon>Terebellida</taxon>
        <taxon>Terebelliformia</taxon>
        <taxon>Alvinellidae</taxon>
        <taxon>Paralvinella</taxon>
    </lineage>
</organism>
<dbReference type="AlphaFoldDB" id="A0AAD9NHE2"/>
<sequence>TLFGYFVEQHRRTITHAHARARAHTHLNRQGSVLLTTMHQMESLQLSNHGTTPWYTNILDVTRHLILYETTRKPNKTEDPGRVR</sequence>